<dbReference type="EMBL" id="PETV01000026">
    <property type="protein sequence ID" value="PIV47265.1"/>
    <property type="molecule type" value="Genomic_DNA"/>
</dbReference>
<dbReference type="InterPro" id="IPR007863">
    <property type="entry name" value="Peptidase_M16_C"/>
</dbReference>
<dbReference type="GO" id="GO:0006508">
    <property type="term" value="P:proteolysis"/>
    <property type="evidence" value="ECO:0007669"/>
    <property type="project" value="InterPro"/>
</dbReference>
<dbReference type="Gene3D" id="3.30.830.10">
    <property type="entry name" value="Metalloenzyme, LuxS/M16 peptidase-like"/>
    <property type="match status" value="2"/>
</dbReference>
<dbReference type="SUPFAM" id="SSF63411">
    <property type="entry name" value="LuxS/MPP-like metallohydrolase"/>
    <property type="match status" value="2"/>
</dbReference>
<accession>A0A2M7DEK0</accession>
<evidence type="ECO:0000256" key="2">
    <source>
        <dbReference type="RuleBase" id="RU004447"/>
    </source>
</evidence>
<dbReference type="PANTHER" id="PTHR11851">
    <property type="entry name" value="METALLOPROTEASE"/>
    <property type="match status" value="1"/>
</dbReference>
<dbReference type="GO" id="GO:0046872">
    <property type="term" value="F:metal ion binding"/>
    <property type="evidence" value="ECO:0007669"/>
    <property type="project" value="InterPro"/>
</dbReference>
<organism evidence="5 6">
    <name type="scientific">bacterium (Candidatus Gribaldobacteria) CG02_land_8_20_14_3_00_41_15</name>
    <dbReference type="NCBI Taxonomy" id="2014270"/>
    <lineage>
        <taxon>Bacteria</taxon>
        <taxon>Candidatus Gribaldobacteria</taxon>
    </lineage>
</organism>
<dbReference type="InterPro" id="IPR011765">
    <property type="entry name" value="Pept_M16_N"/>
</dbReference>
<comment type="similarity">
    <text evidence="1 2">Belongs to the peptidase M16 family.</text>
</comment>
<evidence type="ECO:0000259" key="3">
    <source>
        <dbReference type="Pfam" id="PF00675"/>
    </source>
</evidence>
<dbReference type="PROSITE" id="PS00143">
    <property type="entry name" value="INSULINASE"/>
    <property type="match status" value="1"/>
</dbReference>
<feature type="domain" description="Peptidase M16 N-terminal" evidence="3">
    <location>
        <begin position="22"/>
        <end position="154"/>
    </location>
</feature>
<sequence>MYKYKQTTLKNGLKLITVPMTGTKTITILVMVKTGSKYEDRKNNGISHFLEHMFFKGTKKRPTTLAIAGELDKVGAEFNAFTSKEYTGYWVKVDSSKINLAVDIVSDMLLNSKFEQKEIEREKGVIIEEINMRHDNPMIHIEDVFEECLYGDSPAGWEVIGEKKTVSKLARPDLLNYLKSQYGTGSVIICLAGNIKGDSEKLISRYFSRLGKTDFKDKVKIKEKQAKPQVKIHYKKTGQANISLGVRGIPIGHKDEFILKVLSIILGGSMSSRLFTELRERKGLAYYVRTQAEFYTDSGYLTTQAGVPVEKITEAIKIILSEYKKLKNTLVSGKELRRTKDLIRGRSVIKLEASDDMAGWYAERAILEGKILPPENFFKKIDQVKSQDIKKVANKIFVNKGLNLAIIGPFKDERRFERILKF</sequence>
<name>A0A2M7DEK0_9BACT</name>
<proteinExistence type="inferred from homology"/>
<gene>
    <name evidence="5" type="ORF">COS21_00880</name>
</gene>
<evidence type="ECO:0000313" key="5">
    <source>
        <dbReference type="EMBL" id="PIV47265.1"/>
    </source>
</evidence>
<dbReference type="InterPro" id="IPR011249">
    <property type="entry name" value="Metalloenz_LuxS/M16"/>
</dbReference>
<evidence type="ECO:0000259" key="4">
    <source>
        <dbReference type="Pfam" id="PF05193"/>
    </source>
</evidence>
<dbReference type="InterPro" id="IPR001431">
    <property type="entry name" value="Pept_M16_Zn_BS"/>
</dbReference>
<dbReference type="AlphaFoldDB" id="A0A2M7DEK0"/>
<evidence type="ECO:0008006" key="7">
    <source>
        <dbReference type="Google" id="ProtNLM"/>
    </source>
</evidence>
<reference evidence="6" key="1">
    <citation type="submission" date="2017-09" db="EMBL/GenBank/DDBJ databases">
        <title>Depth-based differentiation of microbial function through sediment-hosted aquifers and enrichment of novel symbionts in the deep terrestrial subsurface.</title>
        <authorList>
            <person name="Probst A.J."/>
            <person name="Ladd B."/>
            <person name="Jarett J.K."/>
            <person name="Geller-Mcgrath D.E."/>
            <person name="Sieber C.M.K."/>
            <person name="Emerson J.B."/>
            <person name="Anantharaman K."/>
            <person name="Thomas B.C."/>
            <person name="Malmstrom R."/>
            <person name="Stieglmeier M."/>
            <person name="Klingl A."/>
            <person name="Woyke T."/>
            <person name="Ryan C.M."/>
            <person name="Banfield J.F."/>
        </authorList>
    </citation>
    <scope>NUCLEOTIDE SEQUENCE [LARGE SCALE GENOMIC DNA]</scope>
</reference>
<feature type="domain" description="Peptidase M16 C-terminal" evidence="4">
    <location>
        <begin position="169"/>
        <end position="341"/>
    </location>
</feature>
<dbReference type="Pfam" id="PF00675">
    <property type="entry name" value="Peptidase_M16"/>
    <property type="match status" value="1"/>
</dbReference>
<protein>
    <recommendedName>
        <fullName evidence="7">Insulinase family protein</fullName>
    </recommendedName>
</protein>
<comment type="caution">
    <text evidence="5">The sequence shown here is derived from an EMBL/GenBank/DDBJ whole genome shotgun (WGS) entry which is preliminary data.</text>
</comment>
<dbReference type="Pfam" id="PF05193">
    <property type="entry name" value="Peptidase_M16_C"/>
    <property type="match status" value="1"/>
</dbReference>
<evidence type="ECO:0000313" key="6">
    <source>
        <dbReference type="Proteomes" id="UP000229030"/>
    </source>
</evidence>
<dbReference type="InterPro" id="IPR050361">
    <property type="entry name" value="MPP/UQCRC_Complex"/>
</dbReference>
<dbReference type="Proteomes" id="UP000229030">
    <property type="component" value="Unassembled WGS sequence"/>
</dbReference>
<dbReference type="GO" id="GO:0004222">
    <property type="term" value="F:metalloendopeptidase activity"/>
    <property type="evidence" value="ECO:0007669"/>
    <property type="project" value="InterPro"/>
</dbReference>
<evidence type="ECO:0000256" key="1">
    <source>
        <dbReference type="ARBA" id="ARBA00007261"/>
    </source>
</evidence>
<dbReference type="PANTHER" id="PTHR11851:SF49">
    <property type="entry name" value="MITOCHONDRIAL-PROCESSING PEPTIDASE SUBUNIT ALPHA"/>
    <property type="match status" value="1"/>
</dbReference>